<keyword evidence="2" id="KW-1185">Reference proteome</keyword>
<name>A0A1I7WEG2_HETBA</name>
<sequence length="103" mass="11794">MDSSVLFSYKTSGRTILRRSHAHPSGEKTQLFLFLNIVLIFIHSLNLLMSTKQMNLTLSMLAQSIIPMVLSTIMIFGNFAFLEGVVQYEFNSKLKYLKIKFSI</sequence>
<dbReference type="WBParaSite" id="Hba_03351">
    <property type="protein sequence ID" value="Hba_03351"/>
    <property type="gene ID" value="Hba_03351"/>
</dbReference>
<keyword evidence="1" id="KW-0812">Transmembrane</keyword>
<keyword evidence="1" id="KW-0472">Membrane</keyword>
<organism evidence="2 3">
    <name type="scientific">Heterorhabditis bacteriophora</name>
    <name type="common">Entomopathogenic nematode worm</name>
    <dbReference type="NCBI Taxonomy" id="37862"/>
    <lineage>
        <taxon>Eukaryota</taxon>
        <taxon>Metazoa</taxon>
        <taxon>Ecdysozoa</taxon>
        <taxon>Nematoda</taxon>
        <taxon>Chromadorea</taxon>
        <taxon>Rhabditida</taxon>
        <taxon>Rhabditina</taxon>
        <taxon>Rhabditomorpha</taxon>
        <taxon>Strongyloidea</taxon>
        <taxon>Heterorhabditidae</taxon>
        <taxon>Heterorhabditis</taxon>
    </lineage>
</organism>
<dbReference type="Proteomes" id="UP000095283">
    <property type="component" value="Unplaced"/>
</dbReference>
<evidence type="ECO:0000313" key="3">
    <source>
        <dbReference type="WBParaSite" id="Hba_03351"/>
    </source>
</evidence>
<keyword evidence="1" id="KW-1133">Transmembrane helix</keyword>
<proteinExistence type="predicted"/>
<protein>
    <submittedName>
        <fullName evidence="3">Uncharacterized protein</fullName>
    </submittedName>
</protein>
<evidence type="ECO:0000256" key="1">
    <source>
        <dbReference type="SAM" id="Phobius"/>
    </source>
</evidence>
<accession>A0A1I7WEG2</accession>
<feature type="transmembrane region" description="Helical" evidence="1">
    <location>
        <begin position="31"/>
        <end position="49"/>
    </location>
</feature>
<feature type="transmembrane region" description="Helical" evidence="1">
    <location>
        <begin position="61"/>
        <end position="82"/>
    </location>
</feature>
<dbReference type="AlphaFoldDB" id="A0A1I7WEG2"/>
<evidence type="ECO:0000313" key="2">
    <source>
        <dbReference type="Proteomes" id="UP000095283"/>
    </source>
</evidence>
<reference evidence="3" key="1">
    <citation type="submission" date="2016-11" db="UniProtKB">
        <authorList>
            <consortium name="WormBaseParasite"/>
        </authorList>
    </citation>
    <scope>IDENTIFICATION</scope>
</reference>